<name>A0A0F5LCM9_9HYPH</name>
<feature type="modified residue" description="4-aspartylphosphate" evidence="2">
    <location>
        <position position="54"/>
    </location>
</feature>
<dbReference type="PROSITE" id="PS50110">
    <property type="entry name" value="RESPONSE_REGULATORY"/>
    <property type="match status" value="1"/>
</dbReference>
<dbReference type="InterPro" id="IPR001789">
    <property type="entry name" value="Sig_transdc_resp-reg_receiver"/>
</dbReference>
<evidence type="ECO:0000259" key="3">
    <source>
        <dbReference type="PROSITE" id="PS50110"/>
    </source>
</evidence>
<keyword evidence="1 2" id="KW-0597">Phosphoprotein</keyword>
<gene>
    <name evidence="4" type="ORF">VW35_06545</name>
</gene>
<proteinExistence type="predicted"/>
<accession>A0A0F5LCM9</accession>
<evidence type="ECO:0000256" key="2">
    <source>
        <dbReference type="PROSITE-ProRule" id="PRU00169"/>
    </source>
</evidence>
<dbReference type="OrthoDB" id="9784719at2"/>
<dbReference type="EMBL" id="LAJG01000014">
    <property type="protein sequence ID" value="KKB80093.1"/>
    <property type="molecule type" value="Genomic_DNA"/>
</dbReference>
<organism evidence="4 5">
    <name type="scientific">Devosia soli</name>
    <dbReference type="NCBI Taxonomy" id="361041"/>
    <lineage>
        <taxon>Bacteria</taxon>
        <taxon>Pseudomonadati</taxon>
        <taxon>Pseudomonadota</taxon>
        <taxon>Alphaproteobacteria</taxon>
        <taxon>Hyphomicrobiales</taxon>
        <taxon>Devosiaceae</taxon>
        <taxon>Devosia</taxon>
    </lineage>
</organism>
<keyword evidence="5" id="KW-1185">Reference proteome</keyword>
<evidence type="ECO:0000313" key="4">
    <source>
        <dbReference type="EMBL" id="KKB80093.1"/>
    </source>
</evidence>
<reference evidence="4 5" key="1">
    <citation type="submission" date="2015-03" db="EMBL/GenBank/DDBJ databases">
        <authorList>
            <person name="Hassan Y.I."/>
            <person name="Lepp D."/>
            <person name="Zhou T."/>
        </authorList>
    </citation>
    <scope>NUCLEOTIDE SEQUENCE [LARGE SCALE GENOMIC DNA]</scope>
    <source>
        <strain evidence="4 5">GH2-10</strain>
    </source>
</reference>
<dbReference type="AlphaFoldDB" id="A0A0F5LCM9"/>
<feature type="domain" description="Response regulatory" evidence="3">
    <location>
        <begin position="6"/>
        <end position="117"/>
    </location>
</feature>
<dbReference type="STRING" id="361041.VW35_06545"/>
<sequence length="122" mass="12494">MPQLSKILVVEDNPLLLLDLCDQLEELGYTTVSATSAATGMRLIDTSVSALITDIELGNGPDGLALARLAARYRPGLPIVVVSGGVTPTAADLPPGAVFLPKPYSLDAVVAALEGQLLAVAA</sequence>
<dbReference type="InterPro" id="IPR011006">
    <property type="entry name" value="CheY-like_superfamily"/>
</dbReference>
<dbReference type="Proteomes" id="UP000033514">
    <property type="component" value="Unassembled WGS sequence"/>
</dbReference>
<dbReference type="PATRIC" id="fig|361041.3.peg.631"/>
<dbReference type="Gene3D" id="3.40.50.2300">
    <property type="match status" value="1"/>
</dbReference>
<dbReference type="PANTHER" id="PTHR44591">
    <property type="entry name" value="STRESS RESPONSE REGULATOR PROTEIN 1"/>
    <property type="match status" value="1"/>
</dbReference>
<protein>
    <recommendedName>
        <fullName evidence="3">Response regulatory domain-containing protein</fullName>
    </recommendedName>
</protein>
<dbReference type="Pfam" id="PF00072">
    <property type="entry name" value="Response_reg"/>
    <property type="match status" value="1"/>
</dbReference>
<evidence type="ECO:0000256" key="1">
    <source>
        <dbReference type="ARBA" id="ARBA00022553"/>
    </source>
</evidence>
<dbReference type="SMART" id="SM00448">
    <property type="entry name" value="REC"/>
    <property type="match status" value="1"/>
</dbReference>
<dbReference type="InterPro" id="IPR050595">
    <property type="entry name" value="Bact_response_regulator"/>
</dbReference>
<dbReference type="GO" id="GO:0000160">
    <property type="term" value="P:phosphorelay signal transduction system"/>
    <property type="evidence" value="ECO:0007669"/>
    <property type="project" value="InterPro"/>
</dbReference>
<evidence type="ECO:0000313" key="5">
    <source>
        <dbReference type="Proteomes" id="UP000033514"/>
    </source>
</evidence>
<comment type="caution">
    <text evidence="4">The sequence shown here is derived from an EMBL/GenBank/DDBJ whole genome shotgun (WGS) entry which is preliminary data.</text>
</comment>
<dbReference type="RefSeq" id="WP_046142158.1">
    <property type="nucleotide sequence ID" value="NZ_LAJG01000014.1"/>
</dbReference>
<dbReference type="SUPFAM" id="SSF52172">
    <property type="entry name" value="CheY-like"/>
    <property type="match status" value="1"/>
</dbReference>
<dbReference type="PANTHER" id="PTHR44591:SF21">
    <property type="entry name" value="TWO-COMPONENT RESPONSE REGULATOR"/>
    <property type="match status" value="1"/>
</dbReference>